<comment type="caution">
    <text evidence="7">Lacks conserved residue(s) required for the propagation of feature annotation.</text>
</comment>
<dbReference type="SUPFAM" id="SSF52540">
    <property type="entry name" value="P-loop containing nucleoside triphosphate hydrolases"/>
    <property type="match status" value="1"/>
</dbReference>
<comment type="function">
    <text evidence="7">Catalyzes the specific phosphorylation of the 3-hydroxyl group of shikimic acid using ATP as a cosubstrate.</text>
</comment>
<feature type="binding site" evidence="7">
    <location>
        <position position="56"/>
    </location>
    <ligand>
        <name>substrate</name>
    </ligand>
</feature>
<comment type="subcellular location">
    <subcellularLocation>
        <location evidence="7">Cytoplasm</location>
    </subcellularLocation>
</comment>
<dbReference type="HAMAP" id="MF_00109">
    <property type="entry name" value="Shikimate_kinase"/>
    <property type="match status" value="1"/>
</dbReference>
<evidence type="ECO:0000313" key="8">
    <source>
        <dbReference type="EMBL" id="GGK24224.1"/>
    </source>
</evidence>
<evidence type="ECO:0000256" key="6">
    <source>
        <dbReference type="ARBA" id="ARBA00023141"/>
    </source>
</evidence>
<feature type="binding site" evidence="7">
    <location>
        <position position="143"/>
    </location>
    <ligand>
        <name>substrate</name>
    </ligand>
</feature>
<dbReference type="InterPro" id="IPR027417">
    <property type="entry name" value="P-loop_NTPase"/>
</dbReference>
<dbReference type="Proteomes" id="UP000612329">
    <property type="component" value="Unassembled WGS sequence"/>
</dbReference>
<accession>A0A8J3BJK5</accession>
<keyword evidence="7" id="KW-0479">Metal-binding</keyword>
<dbReference type="AlphaFoldDB" id="A0A8J3BJK5"/>
<feature type="binding site" evidence="7">
    <location>
        <begin position="10"/>
        <end position="15"/>
    </location>
    <ligand>
        <name>ATP</name>
        <dbReference type="ChEBI" id="CHEBI:30616"/>
    </ligand>
</feature>
<evidence type="ECO:0000256" key="2">
    <source>
        <dbReference type="ARBA" id="ARBA00022679"/>
    </source>
</evidence>
<dbReference type="InterPro" id="IPR031322">
    <property type="entry name" value="Shikimate/glucono_kinase"/>
</dbReference>
<evidence type="ECO:0000256" key="3">
    <source>
        <dbReference type="ARBA" id="ARBA00022741"/>
    </source>
</evidence>
<evidence type="ECO:0000256" key="5">
    <source>
        <dbReference type="ARBA" id="ARBA00022840"/>
    </source>
</evidence>
<organism evidence="8 9">
    <name type="scientific">Yeosuana aromativorans</name>
    <dbReference type="NCBI Taxonomy" id="288019"/>
    <lineage>
        <taxon>Bacteria</taxon>
        <taxon>Pseudomonadati</taxon>
        <taxon>Bacteroidota</taxon>
        <taxon>Flavobacteriia</taxon>
        <taxon>Flavobacteriales</taxon>
        <taxon>Flavobacteriaceae</taxon>
        <taxon>Yeosuana</taxon>
    </lineage>
</organism>
<dbReference type="Pfam" id="PF01202">
    <property type="entry name" value="SKI"/>
    <property type="match status" value="1"/>
</dbReference>
<dbReference type="PANTHER" id="PTHR21087:SF16">
    <property type="entry name" value="SHIKIMATE KINASE 1, CHLOROPLASTIC"/>
    <property type="match status" value="1"/>
</dbReference>
<dbReference type="GO" id="GO:0004765">
    <property type="term" value="F:shikimate kinase activity"/>
    <property type="evidence" value="ECO:0007669"/>
    <property type="project" value="UniProtKB-UniRule"/>
</dbReference>
<keyword evidence="7" id="KW-0460">Magnesium</keyword>
<dbReference type="GO" id="GO:0009073">
    <property type="term" value="P:aromatic amino acid family biosynthetic process"/>
    <property type="evidence" value="ECO:0007669"/>
    <property type="project" value="UniProtKB-KW"/>
</dbReference>
<dbReference type="EC" id="2.7.1.71" evidence="7"/>
<dbReference type="PANTHER" id="PTHR21087">
    <property type="entry name" value="SHIKIMATE KINASE"/>
    <property type="match status" value="1"/>
</dbReference>
<evidence type="ECO:0000256" key="4">
    <source>
        <dbReference type="ARBA" id="ARBA00022777"/>
    </source>
</evidence>
<keyword evidence="3 7" id="KW-0547">Nucleotide-binding</keyword>
<evidence type="ECO:0000256" key="1">
    <source>
        <dbReference type="ARBA" id="ARBA00022605"/>
    </source>
</evidence>
<dbReference type="GO" id="GO:0005829">
    <property type="term" value="C:cytosol"/>
    <property type="evidence" value="ECO:0007669"/>
    <property type="project" value="TreeGrafter"/>
</dbReference>
<dbReference type="GO" id="GO:0009423">
    <property type="term" value="P:chorismate biosynthetic process"/>
    <property type="evidence" value="ECO:0007669"/>
    <property type="project" value="UniProtKB-UniRule"/>
</dbReference>
<dbReference type="UniPathway" id="UPA00053">
    <property type="reaction ID" value="UER00088"/>
</dbReference>
<comment type="catalytic activity">
    <reaction evidence="7">
        <text>shikimate + ATP = 3-phosphoshikimate + ADP + H(+)</text>
        <dbReference type="Rhea" id="RHEA:13121"/>
        <dbReference type="ChEBI" id="CHEBI:15378"/>
        <dbReference type="ChEBI" id="CHEBI:30616"/>
        <dbReference type="ChEBI" id="CHEBI:36208"/>
        <dbReference type="ChEBI" id="CHEBI:145989"/>
        <dbReference type="ChEBI" id="CHEBI:456216"/>
        <dbReference type="EC" id="2.7.1.71"/>
    </reaction>
</comment>
<dbReference type="GO" id="GO:0005524">
    <property type="term" value="F:ATP binding"/>
    <property type="evidence" value="ECO:0007669"/>
    <property type="project" value="UniProtKB-UniRule"/>
</dbReference>
<comment type="caution">
    <text evidence="8">The sequence shown here is derived from an EMBL/GenBank/DDBJ whole genome shotgun (WGS) entry which is preliminary data.</text>
</comment>
<comment type="similarity">
    <text evidence="7">Belongs to the shikimate kinase family.</text>
</comment>
<feature type="binding site" evidence="7">
    <location>
        <position position="79"/>
    </location>
    <ligand>
        <name>substrate</name>
    </ligand>
</feature>
<keyword evidence="6 7" id="KW-0057">Aromatic amino acid biosynthesis</keyword>
<gene>
    <name evidence="7 8" type="primary">aroK</name>
    <name evidence="8" type="ORF">GCM10007962_18060</name>
</gene>
<keyword evidence="9" id="KW-1185">Reference proteome</keyword>
<dbReference type="PRINTS" id="PR01100">
    <property type="entry name" value="SHIKIMTKNASE"/>
</dbReference>
<reference evidence="8" key="2">
    <citation type="submission" date="2020-09" db="EMBL/GenBank/DDBJ databases">
        <authorList>
            <person name="Sun Q."/>
            <person name="Ohkuma M."/>
        </authorList>
    </citation>
    <scope>NUCLEOTIDE SEQUENCE</scope>
    <source>
        <strain evidence="8">JCM 12862</strain>
    </source>
</reference>
<name>A0A8J3BJK5_9FLAO</name>
<reference evidence="8" key="1">
    <citation type="journal article" date="2014" name="Int. J. Syst. Evol. Microbiol.">
        <title>Complete genome sequence of Corynebacterium casei LMG S-19264T (=DSM 44701T), isolated from a smear-ripened cheese.</title>
        <authorList>
            <consortium name="US DOE Joint Genome Institute (JGI-PGF)"/>
            <person name="Walter F."/>
            <person name="Albersmeier A."/>
            <person name="Kalinowski J."/>
            <person name="Ruckert C."/>
        </authorList>
    </citation>
    <scope>NUCLEOTIDE SEQUENCE</scope>
    <source>
        <strain evidence="8">JCM 12862</strain>
    </source>
</reference>
<dbReference type="EMBL" id="BMNR01000004">
    <property type="protein sequence ID" value="GGK24224.1"/>
    <property type="molecule type" value="Genomic_DNA"/>
</dbReference>
<protein>
    <recommendedName>
        <fullName evidence="7">Shikimate kinase</fullName>
        <shortName evidence="7">SK</shortName>
        <ecNumber evidence="7">2.7.1.71</ecNumber>
    </recommendedName>
</protein>
<feature type="binding site" evidence="7">
    <location>
        <position position="32"/>
    </location>
    <ligand>
        <name>substrate</name>
    </ligand>
</feature>
<keyword evidence="4 7" id="KW-0418">Kinase</keyword>
<keyword evidence="2 7" id="KW-0808">Transferase</keyword>
<feature type="binding site" evidence="7">
    <location>
        <position position="14"/>
    </location>
    <ligand>
        <name>Mg(2+)</name>
        <dbReference type="ChEBI" id="CHEBI:18420"/>
    </ligand>
</feature>
<keyword evidence="5 7" id="KW-0067">ATP-binding</keyword>
<dbReference type="Gene3D" id="3.40.50.300">
    <property type="entry name" value="P-loop containing nucleotide triphosphate hydrolases"/>
    <property type="match status" value="1"/>
</dbReference>
<comment type="pathway">
    <text evidence="7">Metabolic intermediate biosynthesis; chorismate biosynthesis; chorismate from D-erythrose 4-phosphate and phosphoenolpyruvate: step 5/7.</text>
</comment>
<comment type="subunit">
    <text evidence="7">Monomer.</text>
</comment>
<comment type="cofactor">
    <cofactor evidence="7">
        <name>Mg(2+)</name>
        <dbReference type="ChEBI" id="CHEBI:18420"/>
    </cofactor>
    <text evidence="7">Binds 1 Mg(2+) ion per subunit.</text>
</comment>
<feature type="binding site" evidence="7">
    <location>
        <position position="120"/>
    </location>
    <ligand>
        <name>ATP</name>
        <dbReference type="ChEBI" id="CHEBI:30616"/>
    </ligand>
</feature>
<dbReference type="GO" id="GO:0008652">
    <property type="term" value="P:amino acid biosynthetic process"/>
    <property type="evidence" value="ECO:0007669"/>
    <property type="project" value="UniProtKB-KW"/>
</dbReference>
<sequence>MIIILIGYMASGKSTLGKLLAKKLHYKFIDLDDYIEHEEGMPVKDIFKKKGELYFRKAETTYLNNIINKENDVVLSVGGGTPCYGNNMDVILQVSHVKSFYLKASLSHLVDRLKTKKSKRPLLSHLKTEDELKEFIGKHLFERSPYYDRANYKILIDNKSKKEIIKELLNALI</sequence>
<dbReference type="CDD" id="cd00464">
    <property type="entry name" value="SK"/>
    <property type="match status" value="1"/>
</dbReference>
<dbReference type="RefSeq" id="WP_188652258.1">
    <property type="nucleotide sequence ID" value="NZ_BMNR01000004.1"/>
</dbReference>
<dbReference type="InterPro" id="IPR000623">
    <property type="entry name" value="Shikimate_kinase/TSH1"/>
</dbReference>
<dbReference type="GO" id="GO:0000287">
    <property type="term" value="F:magnesium ion binding"/>
    <property type="evidence" value="ECO:0007669"/>
    <property type="project" value="UniProtKB-UniRule"/>
</dbReference>
<proteinExistence type="inferred from homology"/>
<keyword evidence="7" id="KW-0963">Cytoplasm</keyword>
<keyword evidence="1 7" id="KW-0028">Amino-acid biosynthesis</keyword>
<evidence type="ECO:0000313" key="9">
    <source>
        <dbReference type="Proteomes" id="UP000612329"/>
    </source>
</evidence>
<evidence type="ECO:0000256" key="7">
    <source>
        <dbReference type="HAMAP-Rule" id="MF_00109"/>
    </source>
</evidence>